<dbReference type="GO" id="GO:0046872">
    <property type="term" value="F:metal ion binding"/>
    <property type="evidence" value="ECO:0007669"/>
    <property type="project" value="UniProtKB-KW"/>
</dbReference>
<dbReference type="PANTHER" id="PTHR10371">
    <property type="entry name" value="NADH DEHYDROGENASE UBIQUINONE FLAVOPROTEIN 2, MITOCHONDRIAL"/>
    <property type="match status" value="1"/>
</dbReference>
<dbReference type="Pfam" id="PF01257">
    <property type="entry name" value="2Fe-2S_thioredx"/>
    <property type="match status" value="1"/>
</dbReference>
<dbReference type="GO" id="GO:0051537">
    <property type="term" value="F:2 iron, 2 sulfur cluster binding"/>
    <property type="evidence" value="ECO:0007669"/>
    <property type="project" value="UniProtKB-KW"/>
</dbReference>
<feature type="binding site" evidence="7">
    <location>
        <position position="105"/>
    </location>
    <ligand>
        <name>[2Fe-2S] cluster</name>
        <dbReference type="ChEBI" id="CHEBI:190135"/>
    </ligand>
</feature>
<comment type="similarity">
    <text evidence="1">Belongs to the complex I 24 kDa subunit family.</text>
</comment>
<evidence type="ECO:0000256" key="2">
    <source>
        <dbReference type="ARBA" id="ARBA00022714"/>
    </source>
</evidence>
<dbReference type="InterPro" id="IPR036249">
    <property type="entry name" value="Thioredoxin-like_sf"/>
</dbReference>
<dbReference type="CDD" id="cd03064">
    <property type="entry name" value="TRX_Fd_NuoE"/>
    <property type="match status" value="1"/>
</dbReference>
<dbReference type="InterPro" id="IPR042128">
    <property type="entry name" value="NuoE_dom"/>
</dbReference>
<organism evidence="9 10">
    <name type="scientific">Symbiobacterium thermophilum</name>
    <dbReference type="NCBI Taxonomy" id="2734"/>
    <lineage>
        <taxon>Bacteria</taxon>
        <taxon>Bacillati</taxon>
        <taxon>Bacillota</taxon>
        <taxon>Clostridia</taxon>
        <taxon>Eubacteriales</taxon>
        <taxon>Symbiobacteriaceae</taxon>
        <taxon>Symbiobacterium</taxon>
    </lineage>
</organism>
<feature type="compositionally biased region" description="Low complexity" evidence="8">
    <location>
        <begin position="248"/>
        <end position="282"/>
    </location>
</feature>
<evidence type="ECO:0000256" key="6">
    <source>
        <dbReference type="ARBA" id="ARBA00034078"/>
    </source>
</evidence>
<comment type="cofactor">
    <cofactor evidence="6">
        <name>[2Fe-2S] cluster</name>
        <dbReference type="ChEBI" id="CHEBI:190135"/>
    </cofactor>
</comment>
<keyword evidence="5 7" id="KW-0411">Iron-sulfur</keyword>
<evidence type="ECO:0000313" key="10">
    <source>
        <dbReference type="Proteomes" id="UP000194267"/>
    </source>
</evidence>
<protein>
    <submittedName>
        <fullName evidence="9">Uncharacterized protein</fullName>
    </submittedName>
</protein>
<sequence length="282" mass="29553">MAEHAKKAMIEEVHPPRWPETCKDEVEAILRRYPEGRERSAILPLLHLAMREREGRYIAQSDIEAVAEICGVAPSYVQSVCSFYTMFRRQPVGKYLITVCGNMACHLLAGGSQLVEHMEKTLGIKVGETTPDGLITLEVTGECLAACDLAPVIHVDTEYVVKVTREKFDALVAALRAGEGPDRFLEKLPLMNGESQDEWPGFVDAGTPAPAAAGPAAEGSPDPSAPGAAAQAPPAESGGTAPPYQVVDGAARPSADGSAPDAPADGGAPQAADAGSGRAEGE</sequence>
<evidence type="ECO:0000256" key="1">
    <source>
        <dbReference type="ARBA" id="ARBA00010643"/>
    </source>
</evidence>
<dbReference type="Proteomes" id="UP000194267">
    <property type="component" value="Unassembled WGS sequence"/>
</dbReference>
<evidence type="ECO:0000313" key="9">
    <source>
        <dbReference type="EMBL" id="OTA41002.1"/>
    </source>
</evidence>
<dbReference type="Gene3D" id="1.10.10.1590">
    <property type="entry name" value="NADH-quinone oxidoreductase subunit E"/>
    <property type="match status" value="1"/>
</dbReference>
<feature type="binding site" evidence="7">
    <location>
        <position position="100"/>
    </location>
    <ligand>
        <name>[2Fe-2S] cluster</name>
        <dbReference type="ChEBI" id="CHEBI:190135"/>
    </ligand>
</feature>
<dbReference type="SUPFAM" id="SSF52833">
    <property type="entry name" value="Thioredoxin-like"/>
    <property type="match status" value="1"/>
</dbReference>
<comment type="cofactor">
    <cofactor evidence="7">
        <name>[2Fe-2S] cluster</name>
        <dbReference type="ChEBI" id="CHEBI:190135"/>
    </cofactor>
    <text evidence="7">Binds 1 [2Fe-2S] cluster.</text>
</comment>
<dbReference type="EMBL" id="LWLV01000913">
    <property type="protein sequence ID" value="OTA41002.1"/>
    <property type="molecule type" value="Genomic_DNA"/>
</dbReference>
<evidence type="ECO:0000256" key="8">
    <source>
        <dbReference type="SAM" id="MobiDB-lite"/>
    </source>
</evidence>
<accession>A0A1Y2T3F6</accession>
<dbReference type="InterPro" id="IPR041921">
    <property type="entry name" value="NuoE_N"/>
</dbReference>
<feature type="compositionally biased region" description="Low complexity" evidence="8">
    <location>
        <begin position="205"/>
        <end position="239"/>
    </location>
</feature>
<name>A0A1Y2T3F6_SYMTR</name>
<dbReference type="PANTHER" id="PTHR10371:SF3">
    <property type="entry name" value="NADH DEHYDROGENASE [UBIQUINONE] FLAVOPROTEIN 2, MITOCHONDRIAL"/>
    <property type="match status" value="1"/>
</dbReference>
<feature type="binding site" evidence="7">
    <location>
        <position position="143"/>
    </location>
    <ligand>
        <name>[2Fe-2S] cluster</name>
        <dbReference type="ChEBI" id="CHEBI:190135"/>
    </ligand>
</feature>
<dbReference type="GO" id="GO:0003954">
    <property type="term" value="F:NADH dehydrogenase activity"/>
    <property type="evidence" value="ECO:0007669"/>
    <property type="project" value="TreeGrafter"/>
</dbReference>
<evidence type="ECO:0000256" key="7">
    <source>
        <dbReference type="PIRSR" id="PIRSR000216-1"/>
    </source>
</evidence>
<dbReference type="InterPro" id="IPR002023">
    <property type="entry name" value="NuoE-like"/>
</dbReference>
<evidence type="ECO:0000256" key="5">
    <source>
        <dbReference type="ARBA" id="ARBA00023014"/>
    </source>
</evidence>
<keyword evidence="2 7" id="KW-0001">2Fe-2S</keyword>
<feature type="region of interest" description="Disordered" evidence="8">
    <location>
        <begin position="195"/>
        <end position="282"/>
    </location>
</feature>
<evidence type="ECO:0000256" key="3">
    <source>
        <dbReference type="ARBA" id="ARBA00022723"/>
    </source>
</evidence>
<keyword evidence="4 7" id="KW-0408">Iron</keyword>
<dbReference type="Gene3D" id="3.40.30.10">
    <property type="entry name" value="Glutaredoxin"/>
    <property type="match status" value="1"/>
</dbReference>
<proteinExistence type="inferred from homology"/>
<dbReference type="FunFam" id="1.10.10.1590:FF:000001">
    <property type="entry name" value="NADH-quinone oxidoreductase subunit E"/>
    <property type="match status" value="1"/>
</dbReference>
<reference evidence="10" key="1">
    <citation type="submission" date="2016-04" db="EMBL/GenBank/DDBJ databases">
        <authorList>
            <person name="Antunes L.P."/>
            <person name="Martins L.F."/>
            <person name="Pereira R.V."/>
            <person name="Thomas A.M."/>
            <person name="Barbosa D."/>
            <person name="Nascimento L."/>
            <person name="Silva G.M."/>
            <person name="Condomitti G.W."/>
            <person name="Digiampietri L.A."/>
            <person name="Lombardi K.C."/>
            <person name="Ramos P.L."/>
            <person name="Quaggio R.B."/>
            <person name="Oliveira J.C."/>
            <person name="Pascon R.C."/>
            <person name="Cruz J.B."/>
            <person name="Silva A.M."/>
            <person name="Setubal J.C."/>
        </authorList>
    </citation>
    <scope>NUCLEOTIDE SEQUENCE [LARGE SCALE GENOMIC DNA]</scope>
</reference>
<feature type="binding site" evidence="7">
    <location>
        <position position="147"/>
    </location>
    <ligand>
        <name>[2Fe-2S] cluster</name>
        <dbReference type="ChEBI" id="CHEBI:190135"/>
    </ligand>
</feature>
<dbReference type="NCBIfam" id="TIGR01958">
    <property type="entry name" value="nuoE_fam"/>
    <property type="match status" value="1"/>
</dbReference>
<dbReference type="AlphaFoldDB" id="A0A1Y2T3F6"/>
<comment type="caution">
    <text evidence="9">The sequence shown here is derived from an EMBL/GenBank/DDBJ whole genome shotgun (WGS) entry which is preliminary data.</text>
</comment>
<gene>
    <name evidence="9" type="ORF">A6D92_10995</name>
</gene>
<dbReference type="PIRSF" id="PIRSF000216">
    <property type="entry name" value="NADH_DH_24kDa"/>
    <property type="match status" value="1"/>
</dbReference>
<keyword evidence="3 7" id="KW-0479">Metal-binding</keyword>
<evidence type="ECO:0000256" key="4">
    <source>
        <dbReference type="ARBA" id="ARBA00023004"/>
    </source>
</evidence>